<reference evidence="10" key="1">
    <citation type="submission" date="2021-09" db="EMBL/GenBank/DDBJ databases">
        <title>A high-quality genome of the endoparasitic fungus Hirsutella rhossiliensis with a comparison of Hirsutella genomes reveals transposable elements contributing to genome size variation.</title>
        <authorList>
            <person name="Lin R."/>
            <person name="Jiao Y."/>
            <person name="Sun X."/>
            <person name="Ling J."/>
            <person name="Xie B."/>
            <person name="Cheng X."/>
        </authorList>
    </citation>
    <scope>NUCLEOTIDE SEQUENCE</scope>
    <source>
        <strain evidence="10">HR02</strain>
    </source>
</reference>
<evidence type="ECO:0000313" key="10">
    <source>
        <dbReference type="EMBL" id="KAH0968524.1"/>
    </source>
</evidence>
<dbReference type="GeneID" id="68350295"/>
<dbReference type="GO" id="GO:0003777">
    <property type="term" value="F:microtubule motor activity"/>
    <property type="evidence" value="ECO:0007669"/>
    <property type="project" value="InterPro"/>
</dbReference>
<feature type="coiled-coil region" evidence="7">
    <location>
        <begin position="529"/>
        <end position="563"/>
    </location>
</feature>
<dbReference type="InterPro" id="IPR036961">
    <property type="entry name" value="Kinesin_motor_dom_sf"/>
</dbReference>
<dbReference type="GO" id="GO:0005524">
    <property type="term" value="F:ATP binding"/>
    <property type="evidence" value="ECO:0007669"/>
    <property type="project" value="UniProtKB-UniRule"/>
</dbReference>
<dbReference type="Gene3D" id="3.40.850.10">
    <property type="entry name" value="Kinesin motor domain"/>
    <property type="match status" value="1"/>
</dbReference>
<dbReference type="PRINTS" id="PR00380">
    <property type="entry name" value="KINESINHEAVY"/>
</dbReference>
<gene>
    <name evidence="10" type="ORF">HRG_01166</name>
</gene>
<evidence type="ECO:0000256" key="6">
    <source>
        <dbReference type="RuleBase" id="RU000394"/>
    </source>
</evidence>
<feature type="region of interest" description="Disordered" evidence="8">
    <location>
        <begin position="665"/>
        <end position="753"/>
    </location>
</feature>
<feature type="domain" description="Kinesin motor" evidence="9">
    <location>
        <begin position="13"/>
        <end position="464"/>
    </location>
</feature>
<feature type="compositionally biased region" description="Basic and acidic residues" evidence="8">
    <location>
        <begin position="636"/>
        <end position="645"/>
    </location>
</feature>
<organism evidence="10 11">
    <name type="scientific">Hirsutella rhossiliensis</name>
    <dbReference type="NCBI Taxonomy" id="111463"/>
    <lineage>
        <taxon>Eukaryota</taxon>
        <taxon>Fungi</taxon>
        <taxon>Dikarya</taxon>
        <taxon>Ascomycota</taxon>
        <taxon>Pezizomycotina</taxon>
        <taxon>Sordariomycetes</taxon>
        <taxon>Hypocreomycetidae</taxon>
        <taxon>Hypocreales</taxon>
        <taxon>Ophiocordycipitaceae</taxon>
        <taxon>Hirsutella</taxon>
    </lineage>
</organism>
<dbReference type="GO" id="GO:0008017">
    <property type="term" value="F:microtubule binding"/>
    <property type="evidence" value="ECO:0007669"/>
    <property type="project" value="InterPro"/>
</dbReference>
<evidence type="ECO:0000259" key="9">
    <source>
        <dbReference type="PROSITE" id="PS50067"/>
    </source>
</evidence>
<dbReference type="PANTHER" id="PTHR24115">
    <property type="entry name" value="KINESIN-RELATED"/>
    <property type="match status" value="1"/>
</dbReference>
<feature type="compositionally biased region" description="Basic and acidic residues" evidence="8">
    <location>
        <begin position="744"/>
        <end position="753"/>
    </location>
</feature>
<evidence type="ECO:0000256" key="7">
    <source>
        <dbReference type="SAM" id="Coils"/>
    </source>
</evidence>
<proteinExistence type="inferred from homology"/>
<feature type="compositionally biased region" description="Low complexity" evidence="8">
    <location>
        <begin position="691"/>
        <end position="700"/>
    </location>
</feature>
<evidence type="ECO:0000256" key="3">
    <source>
        <dbReference type="ARBA" id="ARBA00022840"/>
    </source>
</evidence>
<feature type="region of interest" description="Disordered" evidence="8">
    <location>
        <begin position="184"/>
        <end position="217"/>
    </location>
</feature>
<evidence type="ECO:0000313" key="11">
    <source>
        <dbReference type="Proteomes" id="UP000824596"/>
    </source>
</evidence>
<dbReference type="InterPro" id="IPR027640">
    <property type="entry name" value="Kinesin-like_fam"/>
</dbReference>
<keyword evidence="7" id="KW-0175">Coiled coil</keyword>
<feature type="binding site" evidence="5">
    <location>
        <begin position="109"/>
        <end position="116"/>
    </location>
    <ligand>
        <name>ATP</name>
        <dbReference type="ChEBI" id="CHEBI:30616"/>
    </ligand>
</feature>
<dbReference type="GO" id="GO:0005634">
    <property type="term" value="C:nucleus"/>
    <property type="evidence" value="ECO:0007669"/>
    <property type="project" value="TreeGrafter"/>
</dbReference>
<dbReference type="InterPro" id="IPR001752">
    <property type="entry name" value="Kinesin_motor_dom"/>
</dbReference>
<dbReference type="Proteomes" id="UP000824596">
    <property type="component" value="Unassembled WGS sequence"/>
</dbReference>
<dbReference type="GO" id="GO:0005871">
    <property type="term" value="C:kinesin complex"/>
    <property type="evidence" value="ECO:0007669"/>
    <property type="project" value="TreeGrafter"/>
</dbReference>
<evidence type="ECO:0000256" key="2">
    <source>
        <dbReference type="ARBA" id="ARBA00022741"/>
    </source>
</evidence>
<dbReference type="GO" id="GO:0016887">
    <property type="term" value="F:ATP hydrolysis activity"/>
    <property type="evidence" value="ECO:0007669"/>
    <property type="project" value="TreeGrafter"/>
</dbReference>
<dbReference type="PANTHER" id="PTHR24115:SF1008">
    <property type="entry name" value="KINESIN-LIKE PROTEIN SUBITO"/>
    <property type="match status" value="1"/>
</dbReference>
<comment type="similarity">
    <text evidence="5 6">Belongs to the TRAFAC class myosin-kinesin ATPase superfamily. Kinesin family.</text>
</comment>
<comment type="caution">
    <text evidence="10">The sequence shown here is derived from an EMBL/GenBank/DDBJ whole genome shotgun (WGS) entry which is preliminary data.</text>
</comment>
<dbReference type="InterPro" id="IPR019821">
    <property type="entry name" value="Kinesin_motor_CS"/>
</dbReference>
<dbReference type="EMBL" id="JAIZPD010000001">
    <property type="protein sequence ID" value="KAH0968524.1"/>
    <property type="molecule type" value="Genomic_DNA"/>
</dbReference>
<keyword evidence="3 5" id="KW-0067">ATP-binding</keyword>
<keyword evidence="1 6" id="KW-0493">Microtubule</keyword>
<accession>A0A9P8SNL4</accession>
<dbReference type="GO" id="GO:0005874">
    <property type="term" value="C:microtubule"/>
    <property type="evidence" value="ECO:0007669"/>
    <property type="project" value="UniProtKB-KW"/>
</dbReference>
<dbReference type="RefSeq" id="XP_044726037.1">
    <property type="nucleotide sequence ID" value="XM_044859637.1"/>
</dbReference>
<evidence type="ECO:0000256" key="1">
    <source>
        <dbReference type="ARBA" id="ARBA00022701"/>
    </source>
</evidence>
<dbReference type="InterPro" id="IPR027417">
    <property type="entry name" value="P-loop_NTPase"/>
</dbReference>
<keyword evidence="4 5" id="KW-0505">Motor protein</keyword>
<dbReference type="Pfam" id="PF00225">
    <property type="entry name" value="Kinesin"/>
    <property type="match status" value="1"/>
</dbReference>
<evidence type="ECO:0000256" key="4">
    <source>
        <dbReference type="ARBA" id="ARBA00023175"/>
    </source>
</evidence>
<dbReference type="OrthoDB" id="123929at2759"/>
<dbReference type="SMART" id="SM00129">
    <property type="entry name" value="KISc"/>
    <property type="match status" value="1"/>
</dbReference>
<dbReference type="FunFam" id="3.40.850.10:FF:000091">
    <property type="entry name" value="Kinesin family protein"/>
    <property type="match status" value="1"/>
</dbReference>
<evidence type="ECO:0000256" key="8">
    <source>
        <dbReference type="SAM" id="MobiDB-lite"/>
    </source>
</evidence>
<keyword evidence="11" id="KW-1185">Reference proteome</keyword>
<dbReference type="GO" id="GO:0007018">
    <property type="term" value="P:microtubule-based movement"/>
    <property type="evidence" value="ECO:0007669"/>
    <property type="project" value="InterPro"/>
</dbReference>
<name>A0A9P8SNL4_9HYPO</name>
<evidence type="ECO:0000256" key="5">
    <source>
        <dbReference type="PROSITE-ProRule" id="PRU00283"/>
    </source>
</evidence>
<dbReference type="PROSITE" id="PS50067">
    <property type="entry name" value="KINESIN_MOTOR_2"/>
    <property type="match status" value="1"/>
</dbReference>
<dbReference type="PROSITE" id="PS00411">
    <property type="entry name" value="KINESIN_MOTOR_1"/>
    <property type="match status" value="1"/>
</dbReference>
<feature type="region of interest" description="Disordered" evidence="8">
    <location>
        <begin position="623"/>
        <end position="645"/>
    </location>
</feature>
<dbReference type="SUPFAM" id="SSF52540">
    <property type="entry name" value="P-loop containing nucleoside triphosphate hydrolases"/>
    <property type="match status" value="1"/>
</dbReference>
<dbReference type="AlphaFoldDB" id="A0A9P8SNL4"/>
<feature type="region of interest" description="Disordered" evidence="8">
    <location>
        <begin position="484"/>
        <end position="504"/>
    </location>
</feature>
<protein>
    <recommendedName>
        <fullName evidence="6">Kinesin-like protein</fullName>
    </recommendedName>
</protein>
<sequence length="753" mass="81789">MDAPGKPSTSHNLFEVYLRLRPPPPGAGHADRILNVEKPGKEGARPSHITLNPPTDRRRAIEKFAFTRVFEEDATQLDVFDCADIATLAEGVLAPQGGEGTDAVVATLGVTGSGKTHTILGSKSQRGLTQLALDVLFHSIDLNMLEASSLPTVLESLQACDPSESLLSTAPHFLDSTYADPLGASRTNSRAATPMGGDHGLMSPPPRRNLQRPSALPQTPDVSGIHVACDASAEYAVVVSMYEVHNDRIYDLLTPPAKSGAAKDIRRRPLLFKSTELSPDRKVVAGLRKVVCTSLKDAIIVLEAGLVERRVAGTGSNSVSSRSHGFFCFEVKRRTRSRRPGPWVGSKLTIVDLAGSERAREAKTQGATLVEAGKINESLMYLGQCLQTQSEAGSSTKPNVVPYRQCKLTELLFSNSFPSASAAAHPHAPRRNPQKGVMVVTADALGDFNATSQILRYSALAREVTVPRIPSITATILAHAPQAPIPPPTPSAPATTTQHHPRPFMPPGPGGCTRTHTPPGIHPDERATMEIAALEIARMSDELEQQRDELERQSEARLAAEAHLLSMEERMLDLEAAVRDECATEFEQRLTLELARFKASLALEQERSDEHWDRKVDVLERGLDSSGNNQQQQQHQHHEGDKENVLVEDMAQEVERLRRENAVLKRELTGRSPSKRMPLAERDDFVATQTLSPSSSLSLGSGDGGMASVSCKLERMRVSSAGGDSVRTASSGSPAKKVRKLPTKRWEELDLED</sequence>
<keyword evidence="2 5" id="KW-0547">Nucleotide-binding</keyword>